<dbReference type="EMBL" id="SPRW01000019">
    <property type="protein sequence ID" value="TIC65744.1"/>
    <property type="molecule type" value="Genomic_DNA"/>
</dbReference>
<feature type="coiled-coil region" evidence="1">
    <location>
        <begin position="132"/>
        <end position="166"/>
    </location>
</feature>
<protein>
    <submittedName>
        <fullName evidence="2">Uncharacterized protein</fullName>
    </submittedName>
</protein>
<dbReference type="PANTHER" id="PTHR41390:SF1">
    <property type="entry name" value="NADH-UBIQUINONE OXIDOREDUCTASE 213 KDA SUBUNIT"/>
    <property type="match status" value="1"/>
</dbReference>
<dbReference type="Proteomes" id="UP000309601">
    <property type="component" value="Unassembled WGS sequence"/>
</dbReference>
<dbReference type="EMBL" id="SPRC01000034">
    <property type="protein sequence ID" value="TIB77437.1"/>
    <property type="molecule type" value="Genomic_DNA"/>
</dbReference>
<reference evidence="4 5" key="1">
    <citation type="submission" date="2019-03" db="EMBL/GenBank/DDBJ databases">
        <title>Sequencing 25 genomes of Wallemia mellicola.</title>
        <authorList>
            <person name="Gostincar C."/>
        </authorList>
    </citation>
    <scope>NUCLEOTIDE SEQUENCE [LARGE SCALE GENOMIC DNA]</scope>
    <source>
        <strain evidence="3 4">EXF-1274</strain>
        <strain evidence="2 5">EXF-6152</strain>
    </source>
</reference>
<proteinExistence type="predicted"/>
<dbReference type="PANTHER" id="PTHR41390">
    <property type="entry name" value="CHROMOSOME 7, WHOLE GENOME SHOTGUN SEQUENCE"/>
    <property type="match status" value="1"/>
</dbReference>
<sequence length="166" mass="19068">MKGLREWLVTPSLRKYASVNQDKPTRSFKLTDSAVAGAIGGGSWNYHLRGKAGVVPGILTAVVVCTAGQVAANEVRVQRINYILRRKEREEQDKTKEVRVVERPLQPAPQEPPKHSWLDRFKFYRVPDEEYLNKLKDKSDQTKLSIMAIEQRMNELKLLLDEEHEV</sequence>
<evidence type="ECO:0000313" key="3">
    <source>
        <dbReference type="EMBL" id="TIC65744.1"/>
    </source>
</evidence>
<dbReference type="Proteomes" id="UP000310685">
    <property type="component" value="Unassembled WGS sequence"/>
</dbReference>
<keyword evidence="1" id="KW-0175">Coiled coil</keyword>
<dbReference type="AlphaFoldDB" id="A0A4T0M4J6"/>
<organism evidence="2 5">
    <name type="scientific">Wallemia mellicola</name>
    <dbReference type="NCBI Taxonomy" id="1708541"/>
    <lineage>
        <taxon>Eukaryota</taxon>
        <taxon>Fungi</taxon>
        <taxon>Dikarya</taxon>
        <taxon>Basidiomycota</taxon>
        <taxon>Wallemiomycotina</taxon>
        <taxon>Wallemiomycetes</taxon>
        <taxon>Wallemiales</taxon>
        <taxon>Wallemiaceae</taxon>
        <taxon>Wallemia</taxon>
    </lineage>
</organism>
<name>A0A4T0M4J6_9BASI</name>
<accession>A0A4T0M4J6</accession>
<evidence type="ECO:0000313" key="4">
    <source>
        <dbReference type="Proteomes" id="UP000309601"/>
    </source>
</evidence>
<evidence type="ECO:0000256" key="1">
    <source>
        <dbReference type="SAM" id="Coils"/>
    </source>
</evidence>
<evidence type="ECO:0000313" key="2">
    <source>
        <dbReference type="EMBL" id="TIB77437.1"/>
    </source>
</evidence>
<evidence type="ECO:0000313" key="5">
    <source>
        <dbReference type="Proteomes" id="UP000310685"/>
    </source>
</evidence>
<comment type="caution">
    <text evidence="2">The sequence shown here is derived from an EMBL/GenBank/DDBJ whole genome shotgun (WGS) entry which is preliminary data.</text>
</comment>
<gene>
    <name evidence="3" type="ORF">E3Q02_02079</name>
    <name evidence="2" type="ORF">E3Q22_03060</name>
</gene>